<sequence length="337" mass="39616">MESDTKSRAEEFVRRLLDEADDVPCDSTSEFFNKHEELPDFYDEEEFKRGQAFYHNHIFAMFFSKLLGLLTTLALPKANHILRMTKRSSDALSAYKRYVSTVWHMCVWYDNDFYPGSILWKSIADVKRKHDSASKRATCLGIGNISQKDMALAQFGFMGYQITSPKSIGIFRASDDEFRSFIHIWRTIGYAFGIEDRYNICREDLNETREICLILQRTVFKPLVGKMDNHFLDLSSALIQGMWVMNPILKTSVFLTYIWNILNESETNNNVKPIYELSKWEKLHLNLIYSVIGSLRQTVWRKFHNYNQKLTLFFMHYWPFLGYFVFGCVVHVQLALN</sequence>
<reference evidence="3" key="1">
    <citation type="submission" date="2025-08" db="UniProtKB">
        <authorList>
            <consortium name="RefSeq"/>
        </authorList>
    </citation>
    <scope>IDENTIFICATION</scope>
    <source>
        <tissue evidence="3">Whole Larva</tissue>
    </source>
</reference>
<dbReference type="GeneID" id="108564035"/>
<accession>A0ABM1MUZ3</accession>
<keyword evidence="2" id="KW-1185">Reference proteome</keyword>
<feature type="transmembrane region" description="Helical" evidence="1">
    <location>
        <begin position="310"/>
        <end position="334"/>
    </location>
</feature>
<feature type="transmembrane region" description="Helical" evidence="1">
    <location>
        <begin position="58"/>
        <end position="76"/>
    </location>
</feature>
<evidence type="ECO:0000256" key="1">
    <source>
        <dbReference type="SAM" id="Phobius"/>
    </source>
</evidence>
<keyword evidence="1" id="KW-0812">Transmembrane</keyword>
<dbReference type="PANTHER" id="PTHR37159:SF1">
    <property type="entry name" value="GH11867P"/>
    <property type="match status" value="1"/>
</dbReference>
<organism evidence="2 3">
    <name type="scientific">Nicrophorus vespilloides</name>
    <name type="common">Boreal carrion beetle</name>
    <dbReference type="NCBI Taxonomy" id="110193"/>
    <lineage>
        <taxon>Eukaryota</taxon>
        <taxon>Metazoa</taxon>
        <taxon>Ecdysozoa</taxon>
        <taxon>Arthropoda</taxon>
        <taxon>Hexapoda</taxon>
        <taxon>Insecta</taxon>
        <taxon>Pterygota</taxon>
        <taxon>Neoptera</taxon>
        <taxon>Endopterygota</taxon>
        <taxon>Coleoptera</taxon>
        <taxon>Polyphaga</taxon>
        <taxon>Staphyliniformia</taxon>
        <taxon>Silphidae</taxon>
        <taxon>Nicrophorinae</taxon>
        <taxon>Nicrophorus</taxon>
    </lineage>
</organism>
<gene>
    <name evidence="3" type="primary">LOC108564035</name>
</gene>
<protein>
    <submittedName>
        <fullName evidence="3">Uncharacterized protein LOC108564035</fullName>
    </submittedName>
</protein>
<dbReference type="RefSeq" id="XP_017778393.1">
    <property type="nucleotide sequence ID" value="XM_017922904.1"/>
</dbReference>
<proteinExistence type="predicted"/>
<evidence type="ECO:0000313" key="2">
    <source>
        <dbReference type="Proteomes" id="UP000695000"/>
    </source>
</evidence>
<keyword evidence="1" id="KW-0472">Membrane</keyword>
<name>A0ABM1MUZ3_NICVS</name>
<evidence type="ECO:0000313" key="3">
    <source>
        <dbReference type="RefSeq" id="XP_017778393.1"/>
    </source>
</evidence>
<dbReference type="PANTHER" id="PTHR37159">
    <property type="entry name" value="GH11867P"/>
    <property type="match status" value="1"/>
</dbReference>
<dbReference type="Proteomes" id="UP000695000">
    <property type="component" value="Unplaced"/>
</dbReference>
<keyword evidence="1" id="KW-1133">Transmembrane helix</keyword>